<dbReference type="Proteomes" id="UP000604661">
    <property type="component" value="Unassembled WGS sequence"/>
</dbReference>
<reference evidence="1 2" key="1">
    <citation type="journal article" date="2020" name="ISME J.">
        <title>Comparative genomics reveals insights into cyanobacterial evolution and habitat adaptation.</title>
        <authorList>
            <person name="Chen M.Y."/>
            <person name="Teng W.K."/>
            <person name="Zhao L."/>
            <person name="Hu C.X."/>
            <person name="Zhou Y.K."/>
            <person name="Han B.P."/>
            <person name="Song L.R."/>
            <person name="Shu W.S."/>
        </authorList>
    </citation>
    <scope>NUCLEOTIDE SEQUENCE [LARGE SCALE GENOMIC DNA]</scope>
    <source>
        <strain evidence="1 2">FACHB-391</strain>
    </source>
</reference>
<name>A0ABR8ESW0_NOSLI</name>
<keyword evidence="2" id="KW-1185">Reference proteome</keyword>
<dbReference type="EMBL" id="JACJTE010000005">
    <property type="protein sequence ID" value="MBD2560466.1"/>
    <property type="molecule type" value="Genomic_DNA"/>
</dbReference>
<evidence type="ECO:0000313" key="1">
    <source>
        <dbReference type="EMBL" id="MBD2560466.1"/>
    </source>
</evidence>
<evidence type="ECO:0000313" key="2">
    <source>
        <dbReference type="Proteomes" id="UP000604661"/>
    </source>
</evidence>
<comment type="caution">
    <text evidence="1">The sequence shown here is derived from an EMBL/GenBank/DDBJ whole genome shotgun (WGS) entry which is preliminary data.</text>
</comment>
<accession>A0ABR8ESW0</accession>
<organism evidence="1 2">
    <name type="scientific">Nostoc linckia FACHB-391</name>
    <dbReference type="NCBI Taxonomy" id="2692906"/>
    <lineage>
        <taxon>Bacteria</taxon>
        <taxon>Bacillati</taxon>
        <taxon>Cyanobacteriota</taxon>
        <taxon>Cyanophyceae</taxon>
        <taxon>Nostocales</taxon>
        <taxon>Nostocaceae</taxon>
        <taxon>Nostoc</taxon>
    </lineage>
</organism>
<proteinExistence type="predicted"/>
<gene>
    <name evidence="1" type="ORF">H6G95_07495</name>
</gene>
<sequence length="53" mass="5853">MRVTLTPHASRKSCGNTAGIEPTLIVLETIALPLSKYVSFFCQGTSDIRDLYH</sequence>
<protein>
    <submittedName>
        <fullName evidence="1">Uncharacterized protein</fullName>
    </submittedName>
</protein>